<feature type="binding site" evidence="8">
    <location>
        <position position="108"/>
    </location>
    <ligand>
        <name>Fe cation</name>
        <dbReference type="ChEBI" id="CHEBI:24875"/>
        <note>catalytic</note>
    </ligand>
</feature>
<evidence type="ECO:0000256" key="1">
    <source>
        <dbReference type="ARBA" id="ARBA00006622"/>
    </source>
</evidence>
<evidence type="ECO:0000256" key="10">
    <source>
        <dbReference type="SAM" id="MobiDB-lite"/>
    </source>
</evidence>
<dbReference type="InterPro" id="IPR011051">
    <property type="entry name" value="RmlC_Cupin_sf"/>
</dbReference>
<evidence type="ECO:0000256" key="9">
    <source>
        <dbReference type="RuleBase" id="RU366010"/>
    </source>
</evidence>
<feature type="region of interest" description="Disordered" evidence="10">
    <location>
        <begin position="133"/>
        <end position="172"/>
    </location>
</feature>
<evidence type="ECO:0000256" key="5">
    <source>
        <dbReference type="ARBA" id="ARBA00023002"/>
    </source>
</evidence>
<keyword evidence="5 9" id="KW-0560">Oxidoreductase</keyword>
<evidence type="ECO:0000256" key="3">
    <source>
        <dbReference type="ARBA" id="ARBA00022723"/>
    </source>
</evidence>
<dbReference type="Pfam" id="PF05995">
    <property type="entry name" value="CDO_I"/>
    <property type="match status" value="1"/>
</dbReference>
<evidence type="ECO:0000256" key="6">
    <source>
        <dbReference type="ARBA" id="ARBA00023004"/>
    </source>
</evidence>
<keyword evidence="4 9" id="KW-0223">Dioxygenase</keyword>
<dbReference type="EC" id="1.13.11.20" evidence="2 9"/>
<dbReference type="Proteomes" id="UP000236333">
    <property type="component" value="Unassembled WGS sequence"/>
</dbReference>
<feature type="non-terminal residue" evidence="11">
    <location>
        <position position="1"/>
    </location>
</feature>
<evidence type="ECO:0000256" key="2">
    <source>
        <dbReference type="ARBA" id="ARBA00013133"/>
    </source>
</evidence>
<feature type="binding site" evidence="8">
    <location>
        <position position="190"/>
    </location>
    <ligand>
        <name>Fe cation</name>
        <dbReference type="ChEBI" id="CHEBI:24875"/>
        <note>catalytic</note>
    </ligand>
</feature>
<dbReference type="GO" id="GO:0008198">
    <property type="term" value="F:ferrous iron binding"/>
    <property type="evidence" value="ECO:0007669"/>
    <property type="project" value="TreeGrafter"/>
</dbReference>
<comment type="catalytic activity">
    <reaction evidence="9">
        <text>L-cysteine + O2 = 3-sulfino-L-alanine + H(+)</text>
        <dbReference type="Rhea" id="RHEA:20441"/>
        <dbReference type="ChEBI" id="CHEBI:15378"/>
        <dbReference type="ChEBI" id="CHEBI:15379"/>
        <dbReference type="ChEBI" id="CHEBI:35235"/>
        <dbReference type="ChEBI" id="CHEBI:61085"/>
        <dbReference type="EC" id="1.13.11.20"/>
    </reaction>
</comment>
<dbReference type="PANTHER" id="PTHR12918">
    <property type="entry name" value="CYSTEINE DIOXYGENASE"/>
    <property type="match status" value="1"/>
</dbReference>
<name>A0A2J8AJG7_9CHLO</name>
<feature type="binding site" evidence="8">
    <location>
        <position position="106"/>
    </location>
    <ligand>
        <name>Fe cation</name>
        <dbReference type="ChEBI" id="CHEBI:24875"/>
        <note>catalytic</note>
    </ligand>
</feature>
<dbReference type="PANTHER" id="PTHR12918:SF1">
    <property type="entry name" value="CYSTEINE DIOXYGENASE TYPE 1"/>
    <property type="match status" value="1"/>
</dbReference>
<dbReference type="InterPro" id="IPR014710">
    <property type="entry name" value="RmlC-like_jellyroll"/>
</dbReference>
<dbReference type="AlphaFoldDB" id="A0A2J8AJG7"/>
<dbReference type="EMBL" id="PGGS01000005">
    <property type="protein sequence ID" value="PNH12658.1"/>
    <property type="molecule type" value="Genomic_DNA"/>
</dbReference>
<keyword evidence="12" id="KW-1185">Reference proteome</keyword>
<dbReference type="GO" id="GO:0019448">
    <property type="term" value="P:L-cysteine catabolic process"/>
    <property type="evidence" value="ECO:0007669"/>
    <property type="project" value="TreeGrafter"/>
</dbReference>
<evidence type="ECO:0000313" key="11">
    <source>
        <dbReference type="EMBL" id="PNH12658.1"/>
    </source>
</evidence>
<gene>
    <name evidence="11" type="ORF">TSOC_000330</name>
</gene>
<dbReference type="Gene3D" id="2.60.120.10">
    <property type="entry name" value="Jelly Rolls"/>
    <property type="match status" value="1"/>
</dbReference>
<keyword evidence="6 8" id="KW-0408">Iron</keyword>
<proteinExistence type="inferred from homology"/>
<evidence type="ECO:0000256" key="4">
    <source>
        <dbReference type="ARBA" id="ARBA00022964"/>
    </source>
</evidence>
<comment type="cofactor">
    <cofactor evidence="9">
        <name>Fe cation</name>
        <dbReference type="ChEBI" id="CHEBI:24875"/>
    </cofactor>
    <text evidence="9">Binds 1 Fe cation per subunit.</text>
</comment>
<protein>
    <recommendedName>
        <fullName evidence="2 9">Cysteine dioxygenase</fullName>
        <ecNumber evidence="2 9">1.13.11.20</ecNumber>
    </recommendedName>
</protein>
<feature type="cross-link" description="3'-(S-cysteinyl)-tyrosine (Cys-Tyr)" evidence="7">
    <location>
        <begin position="113"/>
        <end position="207"/>
    </location>
</feature>
<dbReference type="OrthoDB" id="543511at2759"/>
<keyword evidence="7" id="KW-0883">Thioether bond</keyword>
<evidence type="ECO:0000256" key="7">
    <source>
        <dbReference type="PIRSR" id="PIRSR610300-50"/>
    </source>
</evidence>
<accession>A0A2J8AJG7</accession>
<dbReference type="GO" id="GO:0017172">
    <property type="term" value="F:cysteine dioxygenase activity"/>
    <property type="evidence" value="ECO:0007669"/>
    <property type="project" value="UniProtKB-UniRule"/>
</dbReference>
<organism evidence="11 12">
    <name type="scientific">Tetrabaena socialis</name>
    <dbReference type="NCBI Taxonomy" id="47790"/>
    <lineage>
        <taxon>Eukaryota</taxon>
        <taxon>Viridiplantae</taxon>
        <taxon>Chlorophyta</taxon>
        <taxon>core chlorophytes</taxon>
        <taxon>Chlorophyceae</taxon>
        <taxon>CS clade</taxon>
        <taxon>Chlamydomonadales</taxon>
        <taxon>Tetrabaenaceae</taxon>
        <taxon>Tetrabaena</taxon>
    </lineage>
</organism>
<dbReference type="InterPro" id="IPR010300">
    <property type="entry name" value="CDO_1"/>
</dbReference>
<dbReference type="CDD" id="cd10548">
    <property type="entry name" value="cupin_CDO"/>
    <property type="match status" value="1"/>
</dbReference>
<evidence type="ECO:0000313" key="12">
    <source>
        <dbReference type="Proteomes" id="UP000236333"/>
    </source>
</evidence>
<reference evidence="11 12" key="1">
    <citation type="journal article" date="2017" name="Mol. Biol. Evol.">
        <title>The 4-celled Tetrabaena socialis nuclear genome reveals the essential components for genetic control of cell number at the origin of multicellularity in the volvocine lineage.</title>
        <authorList>
            <person name="Featherston J."/>
            <person name="Arakaki Y."/>
            <person name="Hanschen E.R."/>
            <person name="Ferris P.J."/>
            <person name="Michod R.E."/>
            <person name="Olson B.J.S.C."/>
            <person name="Nozaki H."/>
            <person name="Durand P.M."/>
        </authorList>
    </citation>
    <scope>NUCLEOTIDE SEQUENCE [LARGE SCALE GENOMIC DNA]</scope>
    <source>
        <strain evidence="11 12">NIES-571</strain>
    </source>
</reference>
<comment type="caution">
    <text evidence="11">The sequence shown here is derived from an EMBL/GenBank/DDBJ whole genome shotgun (WGS) entry which is preliminary data.</text>
</comment>
<dbReference type="SUPFAM" id="SSF51182">
    <property type="entry name" value="RmlC-like cupins"/>
    <property type="match status" value="1"/>
</dbReference>
<sequence length="239" mass="26220">VAEPIGRPQPQPPRYLGALLLELRTAFSYERGLGHSLGNRQDAASSARLDSNVRALLQAYSCTNTGDWRQYAEWGDHSYLRHLLWCDEEFEVMVLCWKPGQASRVHNHADSHCWLAVLDGKVHEQQYRRIAREQDGAAPEAPWPPGCEHGAPAADGSSTEAPGDIELEPTRTNDLTAGDVGYINDLIALHSIGAGDGEEPSCTLHVYSPPIRRVKTYEGGKEAVSVPGFFSRHSVVATP</sequence>
<comment type="similarity">
    <text evidence="1 9">Belongs to the cysteine dioxygenase family.</text>
</comment>
<evidence type="ECO:0000256" key="8">
    <source>
        <dbReference type="PIRSR" id="PIRSR610300-51"/>
    </source>
</evidence>
<keyword evidence="3 8" id="KW-0479">Metal-binding</keyword>